<feature type="active site" description="Proton acceptor" evidence="8">
    <location>
        <position position="65"/>
    </location>
</feature>
<keyword evidence="4 8" id="KW-0479">Metal-binding</keyword>
<feature type="binding site" evidence="8">
    <location>
        <position position="211"/>
    </location>
    <ligand>
        <name>Zn(2+)</name>
        <dbReference type="ChEBI" id="CHEBI:29105"/>
        <label>2</label>
        <note>catalytic</note>
    </ligand>
</feature>
<comment type="cofactor">
    <cofactor evidence="8">
        <name>Zn(2+)</name>
        <dbReference type="ChEBI" id="CHEBI:29105"/>
    </cofactor>
    <text evidence="8">Binds 2 Zn(2+) ions.</text>
</comment>
<feature type="binding site" evidence="8">
    <location>
        <position position="66"/>
    </location>
    <ligand>
        <name>Zn(2+)</name>
        <dbReference type="ChEBI" id="CHEBI:29105"/>
        <label>2</label>
        <note>catalytic</note>
    </ligand>
</feature>
<dbReference type="Gene3D" id="3.60.15.10">
    <property type="entry name" value="Ribonuclease Z/Hydroxyacylglutathione hydrolase-like"/>
    <property type="match status" value="1"/>
</dbReference>
<evidence type="ECO:0000256" key="2">
    <source>
        <dbReference type="ARBA" id="ARBA00022694"/>
    </source>
</evidence>
<dbReference type="InterPro" id="IPR036866">
    <property type="entry name" value="RibonucZ/Hydroxyglut_hydro"/>
</dbReference>
<reference evidence="9 10" key="2">
    <citation type="submission" date="2019-09" db="EMBL/GenBank/DDBJ databases">
        <authorList>
            <person name="Jin C."/>
        </authorList>
    </citation>
    <scope>NUCLEOTIDE SEQUENCE [LARGE SCALE GENOMIC DNA]</scope>
    <source>
        <strain evidence="9 10">BN140078</strain>
    </source>
</reference>
<evidence type="ECO:0000256" key="5">
    <source>
        <dbReference type="ARBA" id="ARBA00022759"/>
    </source>
</evidence>
<keyword evidence="10" id="KW-1185">Reference proteome</keyword>
<comment type="caution">
    <text evidence="9">The sequence shown here is derived from an EMBL/GenBank/DDBJ whole genome shotgun (WGS) entry which is preliminary data.</text>
</comment>
<dbReference type="RefSeq" id="WP_149841432.1">
    <property type="nucleotide sequence ID" value="NZ_VUOC01000004.1"/>
</dbReference>
<accession>A0A5B2VNA8</accession>
<feature type="binding site" evidence="8">
    <location>
        <position position="63"/>
    </location>
    <ligand>
        <name>Zn(2+)</name>
        <dbReference type="ChEBI" id="CHEBI:29105"/>
        <label>1</label>
        <note>catalytic</note>
    </ligand>
</feature>
<reference evidence="9 10" key="1">
    <citation type="submission" date="2019-09" db="EMBL/GenBank/DDBJ databases">
        <title>Chitinophaga ginsengihumi sp. nov., isolated from soil of ginseng rhizosphere.</title>
        <authorList>
            <person name="Lee J."/>
        </authorList>
    </citation>
    <scope>NUCLEOTIDE SEQUENCE [LARGE SCALE GENOMIC DNA]</scope>
    <source>
        <strain evidence="9 10">BN140078</strain>
    </source>
</reference>
<dbReference type="GO" id="GO:0042781">
    <property type="term" value="F:3'-tRNA processing endoribonuclease activity"/>
    <property type="evidence" value="ECO:0007669"/>
    <property type="project" value="UniProtKB-UniRule"/>
</dbReference>
<dbReference type="HAMAP" id="MF_01818">
    <property type="entry name" value="RNase_Z_BN"/>
    <property type="match status" value="1"/>
</dbReference>
<feature type="binding site" evidence="8">
    <location>
        <position position="61"/>
    </location>
    <ligand>
        <name>Zn(2+)</name>
        <dbReference type="ChEBI" id="CHEBI:29105"/>
        <label>1</label>
        <note>catalytic</note>
    </ligand>
</feature>
<keyword evidence="7 8" id="KW-0862">Zinc</keyword>
<protein>
    <recommendedName>
        <fullName evidence="8">Ribonuclease Z</fullName>
        <shortName evidence="8">RNase Z</shortName>
        <ecNumber evidence="8">3.1.26.11</ecNumber>
    </recommendedName>
    <alternativeName>
        <fullName evidence="8">tRNA 3 endonuclease</fullName>
    </alternativeName>
    <alternativeName>
        <fullName evidence="8">tRNase Z</fullName>
    </alternativeName>
</protein>
<keyword evidence="6 8" id="KW-0378">Hydrolase</keyword>
<organism evidence="9 10">
    <name type="scientific">Chitinophaga agrisoli</name>
    <dbReference type="NCBI Taxonomy" id="2607653"/>
    <lineage>
        <taxon>Bacteria</taxon>
        <taxon>Pseudomonadati</taxon>
        <taxon>Bacteroidota</taxon>
        <taxon>Chitinophagia</taxon>
        <taxon>Chitinophagales</taxon>
        <taxon>Chitinophagaceae</taxon>
        <taxon>Chitinophaga</taxon>
    </lineage>
</organism>
<dbReference type="PANTHER" id="PTHR46018">
    <property type="entry name" value="ZINC PHOSPHODIESTERASE ELAC PROTEIN 1"/>
    <property type="match status" value="1"/>
</dbReference>
<evidence type="ECO:0000256" key="6">
    <source>
        <dbReference type="ARBA" id="ARBA00022801"/>
    </source>
</evidence>
<dbReference type="Pfam" id="PF23023">
    <property type="entry name" value="Anti-Pycsar_Apyc1"/>
    <property type="match status" value="1"/>
</dbReference>
<dbReference type="AlphaFoldDB" id="A0A5B2VNA8"/>
<feature type="binding site" evidence="8">
    <location>
        <position position="65"/>
    </location>
    <ligand>
        <name>Zn(2+)</name>
        <dbReference type="ChEBI" id="CHEBI:29105"/>
        <label>2</label>
        <note>catalytic</note>
    </ligand>
</feature>
<feature type="binding site" evidence="8">
    <location>
        <position position="211"/>
    </location>
    <ligand>
        <name>Zn(2+)</name>
        <dbReference type="ChEBI" id="CHEBI:29105"/>
        <label>1</label>
        <note>catalytic</note>
    </ligand>
</feature>
<evidence type="ECO:0000256" key="3">
    <source>
        <dbReference type="ARBA" id="ARBA00022722"/>
    </source>
</evidence>
<keyword evidence="5 8" id="KW-0255">Endonuclease</keyword>
<evidence type="ECO:0000256" key="1">
    <source>
        <dbReference type="ARBA" id="ARBA00011738"/>
    </source>
</evidence>
<proteinExistence type="inferred from homology"/>
<evidence type="ECO:0000256" key="4">
    <source>
        <dbReference type="ARBA" id="ARBA00022723"/>
    </source>
</evidence>
<dbReference type="Proteomes" id="UP000324611">
    <property type="component" value="Unassembled WGS sequence"/>
</dbReference>
<dbReference type="SUPFAM" id="SSF56281">
    <property type="entry name" value="Metallo-hydrolase/oxidoreductase"/>
    <property type="match status" value="1"/>
</dbReference>
<keyword evidence="2 8" id="KW-0819">tRNA processing</keyword>
<evidence type="ECO:0000313" key="10">
    <source>
        <dbReference type="Proteomes" id="UP000324611"/>
    </source>
</evidence>
<comment type="function">
    <text evidence="8">Zinc phosphodiesterase, which displays some tRNA 3'-processing endonuclease activity. Probably involved in tRNA maturation, by removing a 3'-trailer from precursor tRNA.</text>
</comment>
<comment type="catalytic activity">
    <reaction evidence="8">
        <text>Endonucleolytic cleavage of RNA, removing extra 3' nucleotides from tRNA precursor, generating 3' termini of tRNAs. A 3'-hydroxy group is left at the tRNA terminus and a 5'-phosphoryl group is left at the trailer molecule.</text>
        <dbReference type="EC" id="3.1.26.11"/>
    </reaction>
</comment>
<keyword evidence="3 8" id="KW-0540">Nuclease</keyword>
<sequence>MFAVTILGNNSAIPTVDRHPTAQVVTCNDQLLLIDCGEGTQVQMVLYKIRRSRIKHIFISHLHGDHYFGLIGLLNSLSLLGRTEPLIIHAPPELEPILQLQLEASYTQLKFPLSFVALREEAAGVIVQERDLEVSFFPVKHRIACFGFIIAQQRRKRKIILEQALAYEIPSAFYTQLQEGADYQRKDGVLVKNNWVTLPPAPGKKYVYCADTIYDEELIPHMAGADLVYHETTYLNALAERAAERFHSTSVQAATLAARAGAKRLLIGHFSSKYTELQPFLDECVPVFTNTELSIEGATFLI</sequence>
<feature type="binding site" evidence="8">
    <location>
        <position position="141"/>
    </location>
    <ligand>
        <name>Zn(2+)</name>
        <dbReference type="ChEBI" id="CHEBI:29105"/>
        <label>1</label>
        <note>catalytic</note>
    </ligand>
</feature>
<name>A0A5B2VNA8_9BACT</name>
<dbReference type="EC" id="3.1.26.11" evidence="8"/>
<dbReference type="PANTHER" id="PTHR46018:SF2">
    <property type="entry name" value="ZINC PHOSPHODIESTERASE ELAC PROTEIN 1"/>
    <property type="match status" value="1"/>
</dbReference>
<dbReference type="InterPro" id="IPR013471">
    <property type="entry name" value="RNase_Z/BN"/>
</dbReference>
<feature type="binding site" evidence="8">
    <location>
        <position position="269"/>
    </location>
    <ligand>
        <name>Zn(2+)</name>
        <dbReference type="ChEBI" id="CHEBI:29105"/>
        <label>2</label>
        <note>catalytic</note>
    </ligand>
</feature>
<comment type="similarity">
    <text evidence="8">Belongs to the RNase Z family.</text>
</comment>
<dbReference type="GO" id="GO:0008270">
    <property type="term" value="F:zinc ion binding"/>
    <property type="evidence" value="ECO:0007669"/>
    <property type="project" value="UniProtKB-UniRule"/>
</dbReference>
<evidence type="ECO:0000256" key="7">
    <source>
        <dbReference type="ARBA" id="ARBA00022833"/>
    </source>
</evidence>
<dbReference type="EMBL" id="VUOC01000004">
    <property type="protein sequence ID" value="KAA2240254.1"/>
    <property type="molecule type" value="Genomic_DNA"/>
</dbReference>
<evidence type="ECO:0000256" key="8">
    <source>
        <dbReference type="HAMAP-Rule" id="MF_01818"/>
    </source>
</evidence>
<gene>
    <name evidence="8" type="primary">rnz</name>
    <name evidence="9" type="ORF">F0L74_29250</name>
</gene>
<dbReference type="NCBIfam" id="NF000801">
    <property type="entry name" value="PRK00055.1-3"/>
    <property type="match status" value="1"/>
</dbReference>
<dbReference type="CDD" id="cd07717">
    <property type="entry name" value="RNaseZ_ZiPD-like_MBL-fold"/>
    <property type="match status" value="1"/>
</dbReference>
<comment type="subunit">
    <text evidence="1 8">Homodimer.</text>
</comment>
<evidence type="ECO:0000313" key="9">
    <source>
        <dbReference type="EMBL" id="KAA2240254.1"/>
    </source>
</evidence>